<keyword evidence="2" id="KW-0539">Nucleus</keyword>
<dbReference type="Pfam" id="PF04082">
    <property type="entry name" value="Fungal_trans"/>
    <property type="match status" value="1"/>
</dbReference>
<sequence length="613" mass="68336">MEVAPHARRRKACDLCTQKRIKCDSIKPQCSNCKLYGVECRITVQPKQTPRNLNSTPIRKESASGKNDRAHDIEARIARIESMMQAIAQGHTVGAPQSTVPSAAAASESSSIEVSNSSPMGSASGFGIQHDGHLELPPLHVILPVMQDFFHQYNHIVPLFHEKTFMAMIKNWHTERSPAEWAAIHVALALCFRLVYGFSMEDPRVADSIAAAKFMVLELMMRSEDHLGVQVLLGLAILSLGAPAITSHKDSAMYTSMACRLVQLMKLHRRSEGTVSFDQVLHRSRLFWIAYYMDRDISIRFQVPYMLADEDINHTLPPANPTDGISNIYSYQNGAACLNYLQIRVQLAYIYGKVYDFTKPQASSLPQEERAKRLIRISAMFSQWNAMIEPDFAVSNVANNVSGVALNHIADIYQAQLIGLLVAHGLYKFDEDIIDKLRVFCCHLDGVFESPDSAFLQELGAHSGWSECVHHSRTCLRVFLATKDSGDHHLWSNSCAIFGAGVLLLINLLKDPDSSYATGDRTLIDGSLDVFDRLIEYGPMEKNALRADFQGLERQARATTQQLGQPQKAEAAEAQIPQPDMDNTLMGIFAGFEHSVDLALENDFFIDAWEHVG</sequence>
<dbReference type="EMBL" id="JAGPNK010000004">
    <property type="protein sequence ID" value="KAH7322694.1"/>
    <property type="molecule type" value="Genomic_DNA"/>
</dbReference>
<dbReference type="InterPro" id="IPR050987">
    <property type="entry name" value="AtrR-like"/>
</dbReference>
<dbReference type="OrthoDB" id="2123952at2759"/>
<organism evidence="5 6">
    <name type="scientific">Stachybotrys elegans</name>
    <dbReference type="NCBI Taxonomy" id="80388"/>
    <lineage>
        <taxon>Eukaryota</taxon>
        <taxon>Fungi</taxon>
        <taxon>Dikarya</taxon>
        <taxon>Ascomycota</taxon>
        <taxon>Pezizomycotina</taxon>
        <taxon>Sordariomycetes</taxon>
        <taxon>Hypocreomycetidae</taxon>
        <taxon>Hypocreales</taxon>
        <taxon>Stachybotryaceae</taxon>
        <taxon>Stachybotrys</taxon>
    </lineage>
</organism>
<feature type="compositionally biased region" description="Basic and acidic residues" evidence="3">
    <location>
        <begin position="58"/>
        <end position="69"/>
    </location>
</feature>
<dbReference type="InterPro" id="IPR007219">
    <property type="entry name" value="XnlR_reg_dom"/>
</dbReference>
<dbReference type="CDD" id="cd00067">
    <property type="entry name" value="GAL4"/>
    <property type="match status" value="1"/>
</dbReference>
<dbReference type="InterPro" id="IPR036864">
    <property type="entry name" value="Zn2-C6_fun-type_DNA-bd_sf"/>
</dbReference>
<dbReference type="AlphaFoldDB" id="A0A8K0SX42"/>
<dbReference type="CDD" id="cd12148">
    <property type="entry name" value="fungal_TF_MHR"/>
    <property type="match status" value="1"/>
</dbReference>
<dbReference type="Pfam" id="PF00172">
    <property type="entry name" value="Zn_clus"/>
    <property type="match status" value="1"/>
</dbReference>
<evidence type="ECO:0000256" key="2">
    <source>
        <dbReference type="ARBA" id="ARBA00023242"/>
    </source>
</evidence>
<keyword evidence="1" id="KW-0479">Metal-binding</keyword>
<evidence type="ECO:0000313" key="6">
    <source>
        <dbReference type="Proteomes" id="UP000813444"/>
    </source>
</evidence>
<feature type="domain" description="Zn(2)-C6 fungal-type" evidence="4">
    <location>
        <begin position="12"/>
        <end position="42"/>
    </location>
</feature>
<dbReference type="GO" id="GO:0000981">
    <property type="term" value="F:DNA-binding transcription factor activity, RNA polymerase II-specific"/>
    <property type="evidence" value="ECO:0007669"/>
    <property type="project" value="InterPro"/>
</dbReference>
<name>A0A8K0SX42_9HYPO</name>
<dbReference type="InterPro" id="IPR001138">
    <property type="entry name" value="Zn2Cys6_DnaBD"/>
</dbReference>
<dbReference type="GO" id="GO:0006351">
    <property type="term" value="P:DNA-templated transcription"/>
    <property type="evidence" value="ECO:0007669"/>
    <property type="project" value="InterPro"/>
</dbReference>
<proteinExistence type="predicted"/>
<dbReference type="GO" id="GO:0008270">
    <property type="term" value="F:zinc ion binding"/>
    <property type="evidence" value="ECO:0007669"/>
    <property type="project" value="InterPro"/>
</dbReference>
<dbReference type="Proteomes" id="UP000813444">
    <property type="component" value="Unassembled WGS sequence"/>
</dbReference>
<keyword evidence="6" id="KW-1185">Reference proteome</keyword>
<gene>
    <name evidence="5" type="ORF">B0I35DRAFT_476618</name>
</gene>
<dbReference type="PROSITE" id="PS50048">
    <property type="entry name" value="ZN2_CY6_FUNGAL_2"/>
    <property type="match status" value="1"/>
</dbReference>
<dbReference type="PROSITE" id="PS00463">
    <property type="entry name" value="ZN2_CY6_FUNGAL_1"/>
    <property type="match status" value="1"/>
</dbReference>
<dbReference type="SUPFAM" id="SSF57701">
    <property type="entry name" value="Zn2/Cys6 DNA-binding domain"/>
    <property type="match status" value="1"/>
</dbReference>
<evidence type="ECO:0000256" key="1">
    <source>
        <dbReference type="ARBA" id="ARBA00022723"/>
    </source>
</evidence>
<feature type="region of interest" description="Disordered" evidence="3">
    <location>
        <begin position="91"/>
        <end position="118"/>
    </location>
</feature>
<dbReference type="PANTHER" id="PTHR46910">
    <property type="entry name" value="TRANSCRIPTION FACTOR PDR1"/>
    <property type="match status" value="1"/>
</dbReference>
<feature type="region of interest" description="Disordered" evidence="3">
    <location>
        <begin position="48"/>
        <end position="69"/>
    </location>
</feature>
<dbReference type="SMART" id="SM00906">
    <property type="entry name" value="Fungal_trans"/>
    <property type="match status" value="1"/>
</dbReference>
<protein>
    <recommendedName>
        <fullName evidence="4">Zn(2)-C6 fungal-type domain-containing protein</fullName>
    </recommendedName>
</protein>
<feature type="compositionally biased region" description="Low complexity" evidence="3">
    <location>
        <begin position="98"/>
        <end position="118"/>
    </location>
</feature>
<evidence type="ECO:0000259" key="4">
    <source>
        <dbReference type="PROSITE" id="PS50048"/>
    </source>
</evidence>
<dbReference type="PANTHER" id="PTHR46910:SF25">
    <property type="entry name" value="ABC-TRANSPORTER-REGULATING TRANSCRIPTION FACTOR"/>
    <property type="match status" value="1"/>
</dbReference>
<evidence type="ECO:0000256" key="3">
    <source>
        <dbReference type="SAM" id="MobiDB-lite"/>
    </source>
</evidence>
<reference evidence="5" key="1">
    <citation type="journal article" date="2021" name="Nat. Commun.">
        <title>Genetic determinants of endophytism in the Arabidopsis root mycobiome.</title>
        <authorList>
            <person name="Mesny F."/>
            <person name="Miyauchi S."/>
            <person name="Thiergart T."/>
            <person name="Pickel B."/>
            <person name="Atanasova L."/>
            <person name="Karlsson M."/>
            <person name="Huettel B."/>
            <person name="Barry K.W."/>
            <person name="Haridas S."/>
            <person name="Chen C."/>
            <person name="Bauer D."/>
            <person name="Andreopoulos W."/>
            <person name="Pangilinan J."/>
            <person name="LaButti K."/>
            <person name="Riley R."/>
            <person name="Lipzen A."/>
            <person name="Clum A."/>
            <person name="Drula E."/>
            <person name="Henrissat B."/>
            <person name="Kohler A."/>
            <person name="Grigoriev I.V."/>
            <person name="Martin F.M."/>
            <person name="Hacquard S."/>
        </authorList>
    </citation>
    <scope>NUCLEOTIDE SEQUENCE</scope>
    <source>
        <strain evidence="5">MPI-CAGE-CH-0235</strain>
    </source>
</reference>
<comment type="caution">
    <text evidence="5">The sequence shown here is derived from an EMBL/GenBank/DDBJ whole genome shotgun (WGS) entry which is preliminary data.</text>
</comment>
<evidence type="ECO:0000313" key="5">
    <source>
        <dbReference type="EMBL" id="KAH7322694.1"/>
    </source>
</evidence>
<feature type="compositionally biased region" description="Polar residues" evidence="3">
    <location>
        <begin position="48"/>
        <end position="57"/>
    </location>
</feature>
<dbReference type="Gene3D" id="4.10.240.10">
    <property type="entry name" value="Zn(2)-C6 fungal-type DNA-binding domain"/>
    <property type="match status" value="1"/>
</dbReference>
<dbReference type="GO" id="GO:0003677">
    <property type="term" value="F:DNA binding"/>
    <property type="evidence" value="ECO:0007669"/>
    <property type="project" value="InterPro"/>
</dbReference>
<dbReference type="SMART" id="SM00066">
    <property type="entry name" value="GAL4"/>
    <property type="match status" value="1"/>
</dbReference>
<accession>A0A8K0SX42</accession>